<evidence type="ECO:0008006" key="3">
    <source>
        <dbReference type="Google" id="ProtNLM"/>
    </source>
</evidence>
<comment type="caution">
    <text evidence="1">The sequence shown here is derived from an EMBL/GenBank/DDBJ whole genome shotgun (WGS) entry which is preliminary data.</text>
</comment>
<dbReference type="AlphaFoldDB" id="A0A428R587"/>
<protein>
    <recommendedName>
        <fullName evidence="3">RING-type domain-containing protein</fullName>
    </recommendedName>
</protein>
<reference evidence="1 2" key="1">
    <citation type="submission" date="2017-06" db="EMBL/GenBank/DDBJ databases">
        <title>Comparative genomic analysis of Ambrosia Fusariam Clade fungi.</title>
        <authorList>
            <person name="Stajich J.E."/>
            <person name="Carrillo J."/>
            <person name="Kijimoto T."/>
            <person name="Eskalen A."/>
            <person name="O'Donnell K."/>
            <person name="Kasson M."/>
        </authorList>
    </citation>
    <scope>NUCLEOTIDE SEQUENCE [LARGE SCALE GENOMIC DNA]</scope>
    <source>
        <strain evidence="1 2">NRRL62584</strain>
    </source>
</reference>
<gene>
    <name evidence="1" type="ORF">CEP54_000741</name>
</gene>
<dbReference type="OrthoDB" id="5001299at2759"/>
<proteinExistence type="predicted"/>
<dbReference type="Gene3D" id="3.30.40.10">
    <property type="entry name" value="Zinc/RING finger domain, C3HC4 (zinc finger)"/>
    <property type="match status" value="1"/>
</dbReference>
<keyword evidence="2" id="KW-1185">Reference proteome</keyword>
<evidence type="ECO:0000313" key="1">
    <source>
        <dbReference type="EMBL" id="RSL72716.1"/>
    </source>
</evidence>
<name>A0A428R587_9HYPO</name>
<sequence length="565" mass="65125">MCIKVDRWFYCSGQGEGAPAPPERQVTNTYDDFWTHWQHEETVGPEEQHELNLTTFPGYHYVRHKDERWIRCAMTHSKACLQCPLEIRTEIYNIPCPTCSQDDPCILSAQPIRTYKNPSPNMTPEDLEHLADMYAYEVITVLTSFYRVQINGLELEKPDWNTYERGLYCTQDSSHIIRDRIENPNGPLRGVCHLDCACTALPWAHNASRAARNQNATQVRIRAAPEWFTYAYTDQEPSWWINRYFGDTPDQLWLNMHEEGTHRYTDAMALIMKAAYDLDRLGPTIQAPGDRRSRFFPYVYANSIRTGQFTASQLITLPCLDPGITTEFLDLLMRQHFLTALCPYIDTTNDRIHVLDCQVEPSEQMKTLLYYSRRAFVDDDTRREVYRDCVKQSALVNALGRNRGISHQNALVRKQVAESFAFICIANSRYAASKTQTCPICADDFDDANPTLQIPMHIRAVEMPCCHQFMHVRCLKGTAIRWGKCSLCNRKLEEVGLSIERFAPGQGIRPMVRQENLPEGMMRRPNAAERHLVEFNRHIILDAIENHTARAAAPRPPPDAPSNWM</sequence>
<organism evidence="1 2">
    <name type="scientific">Fusarium duplospermum</name>
    <dbReference type="NCBI Taxonomy" id="1325734"/>
    <lineage>
        <taxon>Eukaryota</taxon>
        <taxon>Fungi</taxon>
        <taxon>Dikarya</taxon>
        <taxon>Ascomycota</taxon>
        <taxon>Pezizomycotina</taxon>
        <taxon>Sordariomycetes</taxon>
        <taxon>Hypocreomycetidae</taxon>
        <taxon>Hypocreales</taxon>
        <taxon>Nectriaceae</taxon>
        <taxon>Fusarium</taxon>
        <taxon>Fusarium solani species complex</taxon>
    </lineage>
</organism>
<dbReference type="SUPFAM" id="SSF57850">
    <property type="entry name" value="RING/U-box"/>
    <property type="match status" value="1"/>
</dbReference>
<dbReference type="Proteomes" id="UP000288168">
    <property type="component" value="Unassembled WGS sequence"/>
</dbReference>
<dbReference type="InterPro" id="IPR013083">
    <property type="entry name" value="Znf_RING/FYVE/PHD"/>
</dbReference>
<evidence type="ECO:0000313" key="2">
    <source>
        <dbReference type="Proteomes" id="UP000288168"/>
    </source>
</evidence>
<dbReference type="EMBL" id="NKCI01000003">
    <property type="protein sequence ID" value="RSL72716.1"/>
    <property type="molecule type" value="Genomic_DNA"/>
</dbReference>
<accession>A0A428R587</accession>